<reference evidence="1" key="1">
    <citation type="submission" date="2023-06" db="EMBL/GenBank/DDBJ databases">
        <title>Genomic of Parafulvivirga corallium.</title>
        <authorList>
            <person name="Wang G."/>
        </authorList>
    </citation>
    <scope>NUCLEOTIDE SEQUENCE</scope>
    <source>
        <strain evidence="1">BMA10</strain>
    </source>
</reference>
<dbReference type="EMBL" id="JAUJEA010000019">
    <property type="protein sequence ID" value="MDN5205469.1"/>
    <property type="molecule type" value="Genomic_DNA"/>
</dbReference>
<proteinExistence type="predicted"/>
<protein>
    <submittedName>
        <fullName evidence="1">Uncharacterized protein</fullName>
    </submittedName>
</protein>
<keyword evidence="2" id="KW-1185">Reference proteome</keyword>
<accession>A0ABT8KZA8</accession>
<organism evidence="1 2">
    <name type="scientific">Splendidivirga corallicola</name>
    <dbReference type="NCBI Taxonomy" id="3051826"/>
    <lineage>
        <taxon>Bacteria</taxon>
        <taxon>Pseudomonadati</taxon>
        <taxon>Bacteroidota</taxon>
        <taxon>Cytophagia</taxon>
        <taxon>Cytophagales</taxon>
        <taxon>Splendidivirgaceae</taxon>
        <taxon>Splendidivirga</taxon>
    </lineage>
</organism>
<sequence length="61" mass="6930">MKTKAVVPNVMGKRKYVKFFPSLDLSEIFEKKRAKQRPPATVKIEEISANEIVLNSAELNP</sequence>
<name>A0ABT8KZA8_9BACT</name>
<evidence type="ECO:0000313" key="2">
    <source>
        <dbReference type="Proteomes" id="UP001172082"/>
    </source>
</evidence>
<comment type="caution">
    <text evidence="1">The sequence shown here is derived from an EMBL/GenBank/DDBJ whole genome shotgun (WGS) entry which is preliminary data.</text>
</comment>
<dbReference type="RefSeq" id="WP_346755491.1">
    <property type="nucleotide sequence ID" value="NZ_JAUJEA010000019.1"/>
</dbReference>
<evidence type="ECO:0000313" key="1">
    <source>
        <dbReference type="EMBL" id="MDN5205469.1"/>
    </source>
</evidence>
<dbReference type="Proteomes" id="UP001172082">
    <property type="component" value="Unassembled WGS sequence"/>
</dbReference>
<gene>
    <name evidence="1" type="ORF">QQ008_29065</name>
</gene>